<evidence type="ECO:0000256" key="1">
    <source>
        <dbReference type="ARBA" id="ARBA00001541"/>
    </source>
</evidence>
<comment type="function">
    <text evidence="5">Methylation of the membrane-bound methyl-accepting chemotaxis proteins (MCP) to form gamma-glutamyl methyl ester residues in MCP.</text>
</comment>
<gene>
    <name evidence="8" type="ORF">SAMN05444417_1551</name>
</gene>
<name>A0A1M6DQK5_9RHOB</name>
<dbReference type="Gene3D" id="1.10.155.10">
    <property type="entry name" value="Chemotaxis receptor methyltransferase CheR, N-terminal domain"/>
    <property type="match status" value="1"/>
</dbReference>
<dbReference type="Gene3D" id="3.40.50.150">
    <property type="entry name" value="Vaccinia Virus protein VP39"/>
    <property type="match status" value="1"/>
</dbReference>
<evidence type="ECO:0000256" key="5">
    <source>
        <dbReference type="PIRNR" id="PIRNR000410"/>
    </source>
</evidence>
<keyword evidence="2 5" id="KW-0489">Methyltransferase</keyword>
<accession>A0A1M6DQK5</accession>
<feature type="binding site" evidence="6">
    <location>
        <position position="130"/>
    </location>
    <ligand>
        <name>S-adenosyl-L-methionine</name>
        <dbReference type="ChEBI" id="CHEBI:59789"/>
    </ligand>
</feature>
<dbReference type="InterPro" id="IPR036804">
    <property type="entry name" value="CheR_N_sf"/>
</dbReference>
<evidence type="ECO:0000256" key="2">
    <source>
        <dbReference type="ARBA" id="ARBA00022603"/>
    </source>
</evidence>
<proteinExistence type="predicted"/>
<feature type="binding site" evidence="6">
    <location>
        <position position="92"/>
    </location>
    <ligand>
        <name>S-adenosyl-L-methionine</name>
        <dbReference type="ChEBI" id="CHEBI:59789"/>
    </ligand>
</feature>
<organism evidence="8 9">
    <name type="scientific">Wenxinia saemankumensis</name>
    <dbReference type="NCBI Taxonomy" id="1447782"/>
    <lineage>
        <taxon>Bacteria</taxon>
        <taxon>Pseudomonadati</taxon>
        <taxon>Pseudomonadota</taxon>
        <taxon>Alphaproteobacteria</taxon>
        <taxon>Rhodobacterales</taxon>
        <taxon>Roseobacteraceae</taxon>
        <taxon>Wenxinia</taxon>
    </lineage>
</organism>
<dbReference type="AlphaFoldDB" id="A0A1M6DQK5"/>
<dbReference type="RefSeq" id="WP_073327869.1">
    <property type="nucleotide sequence ID" value="NZ_FQYO01000003.1"/>
</dbReference>
<evidence type="ECO:0000256" key="6">
    <source>
        <dbReference type="PIRSR" id="PIRSR000410-1"/>
    </source>
</evidence>
<dbReference type="Pfam" id="PF01739">
    <property type="entry name" value="CheR"/>
    <property type="match status" value="1"/>
</dbReference>
<dbReference type="PROSITE" id="PS50123">
    <property type="entry name" value="CHER"/>
    <property type="match status" value="1"/>
</dbReference>
<dbReference type="InterPro" id="IPR029063">
    <property type="entry name" value="SAM-dependent_MTases_sf"/>
</dbReference>
<feature type="binding site" evidence="6">
    <location>
        <position position="156"/>
    </location>
    <ligand>
        <name>S-adenosyl-L-methionine</name>
        <dbReference type="ChEBI" id="CHEBI:59789"/>
    </ligand>
</feature>
<evidence type="ECO:0000259" key="7">
    <source>
        <dbReference type="PROSITE" id="PS50123"/>
    </source>
</evidence>
<keyword evidence="9" id="KW-1185">Reference proteome</keyword>
<evidence type="ECO:0000256" key="3">
    <source>
        <dbReference type="ARBA" id="ARBA00022679"/>
    </source>
</evidence>
<protein>
    <recommendedName>
        <fullName evidence="5">Chemotaxis protein methyltransferase</fullName>
        <ecNumber evidence="5">2.1.1.80</ecNumber>
    </recommendedName>
</protein>
<dbReference type="CDD" id="cd02440">
    <property type="entry name" value="AdoMet_MTases"/>
    <property type="match status" value="1"/>
</dbReference>
<evidence type="ECO:0000256" key="4">
    <source>
        <dbReference type="ARBA" id="ARBA00022691"/>
    </source>
</evidence>
<feature type="binding site" evidence="6">
    <location>
        <position position="88"/>
    </location>
    <ligand>
        <name>S-adenosyl-L-methionine</name>
        <dbReference type="ChEBI" id="CHEBI:59789"/>
    </ligand>
</feature>
<dbReference type="OrthoDB" id="9816309at2"/>
<dbReference type="InterPro" id="IPR026024">
    <property type="entry name" value="Chemotaxis_MeTrfase_CheR"/>
</dbReference>
<dbReference type="PANTHER" id="PTHR24422">
    <property type="entry name" value="CHEMOTAXIS PROTEIN METHYLTRANSFERASE"/>
    <property type="match status" value="1"/>
</dbReference>
<reference evidence="8 9" key="1">
    <citation type="submission" date="2016-11" db="EMBL/GenBank/DDBJ databases">
        <authorList>
            <person name="Jaros S."/>
            <person name="Januszkiewicz K."/>
            <person name="Wedrychowicz H."/>
        </authorList>
    </citation>
    <scope>NUCLEOTIDE SEQUENCE [LARGE SCALE GENOMIC DNA]</scope>
    <source>
        <strain evidence="8 9">DSM 100565</strain>
    </source>
</reference>
<keyword evidence="3 5" id="KW-0808">Transferase</keyword>
<dbReference type="SUPFAM" id="SSF53335">
    <property type="entry name" value="S-adenosyl-L-methionine-dependent methyltransferases"/>
    <property type="match status" value="1"/>
</dbReference>
<dbReference type="EC" id="2.1.1.80" evidence="5"/>
<feature type="binding site" evidence="6">
    <location>
        <position position="86"/>
    </location>
    <ligand>
        <name>S-adenosyl-L-methionine</name>
        <dbReference type="ChEBI" id="CHEBI:59789"/>
    </ligand>
</feature>
<dbReference type="SUPFAM" id="SSF47757">
    <property type="entry name" value="Chemotaxis receptor methyltransferase CheR, N-terminal domain"/>
    <property type="match status" value="1"/>
</dbReference>
<dbReference type="InterPro" id="IPR022641">
    <property type="entry name" value="CheR_N"/>
</dbReference>
<comment type="catalytic activity">
    <reaction evidence="1 5">
        <text>L-glutamyl-[protein] + S-adenosyl-L-methionine = [protein]-L-glutamate 5-O-methyl ester + S-adenosyl-L-homocysteine</text>
        <dbReference type="Rhea" id="RHEA:24452"/>
        <dbReference type="Rhea" id="RHEA-COMP:10208"/>
        <dbReference type="Rhea" id="RHEA-COMP:10311"/>
        <dbReference type="ChEBI" id="CHEBI:29973"/>
        <dbReference type="ChEBI" id="CHEBI:57856"/>
        <dbReference type="ChEBI" id="CHEBI:59789"/>
        <dbReference type="ChEBI" id="CHEBI:82795"/>
        <dbReference type="EC" id="2.1.1.80"/>
    </reaction>
</comment>
<feature type="binding site" evidence="6">
    <location>
        <begin position="228"/>
        <end position="229"/>
    </location>
    <ligand>
        <name>S-adenosyl-L-methionine</name>
        <dbReference type="ChEBI" id="CHEBI:59789"/>
    </ligand>
</feature>
<dbReference type="InterPro" id="IPR000780">
    <property type="entry name" value="CheR_MeTrfase"/>
</dbReference>
<dbReference type="InterPro" id="IPR050903">
    <property type="entry name" value="Bact_Chemotaxis_MeTrfase"/>
</dbReference>
<dbReference type="SMART" id="SM00138">
    <property type="entry name" value="MeTrc"/>
    <property type="match status" value="1"/>
</dbReference>
<dbReference type="EMBL" id="FQYO01000003">
    <property type="protein sequence ID" value="SHI75534.1"/>
    <property type="molecule type" value="Genomic_DNA"/>
</dbReference>
<dbReference type="PIRSF" id="PIRSF000410">
    <property type="entry name" value="CheR"/>
    <property type="match status" value="1"/>
</dbReference>
<evidence type="ECO:0000313" key="9">
    <source>
        <dbReference type="Proteomes" id="UP000184292"/>
    </source>
</evidence>
<dbReference type="Proteomes" id="UP000184292">
    <property type="component" value="Unassembled WGS sequence"/>
</dbReference>
<dbReference type="InterPro" id="IPR022642">
    <property type="entry name" value="CheR_C"/>
</dbReference>
<sequence length="283" mass="31557">MRSAAHIDAPRTAPGQMTDAQFATISAVAHSEYGLNLEESKKSLILSRLSKRLTILGLDDFGAYCRLIESGDPTERDHFVNAITTNVTHFFREPHHFDHLAGEALPRLVGEARAGKRVRLWSAGCSTGQEAYSIAATVTSILPDAGRHDLRILATDIDTNVLATAETGRYDDEVVRALDTEKRRRLFSQDGGPGHGIRRDLKNLVTFRQLNINKPWPMTGRFDVIFFRNVAIYFDREVQERLWSRFADVLRPGGFLYIGHSERVSGPAAASLKSCAVTTYSRI</sequence>
<evidence type="ECO:0000313" key="8">
    <source>
        <dbReference type="EMBL" id="SHI75534.1"/>
    </source>
</evidence>
<dbReference type="PANTHER" id="PTHR24422:SF19">
    <property type="entry name" value="CHEMOTAXIS PROTEIN METHYLTRANSFERASE"/>
    <property type="match status" value="1"/>
</dbReference>
<dbReference type="GO" id="GO:0008983">
    <property type="term" value="F:protein-glutamate O-methyltransferase activity"/>
    <property type="evidence" value="ECO:0007669"/>
    <property type="project" value="UniProtKB-EC"/>
</dbReference>
<feature type="domain" description="CheR-type methyltransferase" evidence="7">
    <location>
        <begin position="17"/>
        <end position="283"/>
    </location>
</feature>
<dbReference type="PRINTS" id="PR00996">
    <property type="entry name" value="CHERMTFRASE"/>
</dbReference>
<dbReference type="Pfam" id="PF03705">
    <property type="entry name" value="CheR_N"/>
    <property type="match status" value="1"/>
</dbReference>
<keyword evidence="4 5" id="KW-0949">S-adenosyl-L-methionine</keyword>
<dbReference type="STRING" id="1447782.SAMN05444417_1551"/>
<dbReference type="GO" id="GO:0032259">
    <property type="term" value="P:methylation"/>
    <property type="evidence" value="ECO:0007669"/>
    <property type="project" value="UniProtKB-KW"/>
</dbReference>